<dbReference type="RefSeq" id="WP_229793110.1">
    <property type="nucleotide sequence ID" value="NZ_BMYU01000003.1"/>
</dbReference>
<comment type="caution">
    <text evidence="6">The sequence shown here is derived from an EMBL/GenBank/DDBJ whole genome shotgun (WGS) entry which is preliminary data.</text>
</comment>
<dbReference type="Pfam" id="PF00126">
    <property type="entry name" value="HTH_1"/>
    <property type="match status" value="1"/>
</dbReference>
<dbReference type="Gene3D" id="3.40.190.290">
    <property type="match status" value="1"/>
</dbReference>
<dbReference type="Proteomes" id="UP000653343">
    <property type="component" value="Unassembled WGS sequence"/>
</dbReference>
<evidence type="ECO:0000256" key="4">
    <source>
        <dbReference type="ARBA" id="ARBA00023163"/>
    </source>
</evidence>
<dbReference type="Pfam" id="PF03466">
    <property type="entry name" value="LysR_substrate"/>
    <property type="match status" value="1"/>
</dbReference>
<protein>
    <submittedName>
        <fullName evidence="6">Transcriptional regulator</fullName>
    </submittedName>
</protein>
<reference evidence="7" key="1">
    <citation type="journal article" date="2019" name="Int. J. Syst. Evol. Microbiol.">
        <title>The Global Catalogue of Microorganisms (GCM) 10K type strain sequencing project: providing services to taxonomists for standard genome sequencing and annotation.</title>
        <authorList>
            <consortium name="The Broad Institute Genomics Platform"/>
            <consortium name="The Broad Institute Genome Sequencing Center for Infectious Disease"/>
            <person name="Wu L."/>
            <person name="Ma J."/>
        </authorList>
    </citation>
    <scope>NUCLEOTIDE SEQUENCE [LARGE SCALE GENOMIC DNA]</scope>
    <source>
        <strain evidence="7">KCTC 23917</strain>
    </source>
</reference>
<feature type="domain" description="HTH lysR-type" evidence="5">
    <location>
        <begin position="1"/>
        <end position="59"/>
    </location>
</feature>
<gene>
    <name evidence="6" type="ORF">GCM10010946_17910</name>
</gene>
<dbReference type="EMBL" id="BMYU01000003">
    <property type="protein sequence ID" value="GGX39743.1"/>
    <property type="molecule type" value="Genomic_DNA"/>
</dbReference>
<evidence type="ECO:0000256" key="2">
    <source>
        <dbReference type="ARBA" id="ARBA00023015"/>
    </source>
</evidence>
<dbReference type="InterPro" id="IPR036390">
    <property type="entry name" value="WH_DNA-bd_sf"/>
</dbReference>
<organism evidence="6 7">
    <name type="scientific">Undibacterium squillarum</name>
    <dbReference type="NCBI Taxonomy" id="1131567"/>
    <lineage>
        <taxon>Bacteria</taxon>
        <taxon>Pseudomonadati</taxon>
        <taxon>Pseudomonadota</taxon>
        <taxon>Betaproteobacteria</taxon>
        <taxon>Burkholderiales</taxon>
        <taxon>Oxalobacteraceae</taxon>
        <taxon>Undibacterium</taxon>
    </lineage>
</organism>
<sequence>MYLLNEMAVFAKVVQTRGFSAAARELGLTTSAVSRHVQRLEQHLGGRLLVRTTRQLAPTELGQQVAQLCQRIVEEARDIEGLSNQYRQTPQGRLTISAPVSLGQRWVAPLLAGFSRAYPEVTVVLNLLDRFVDMIEEDYDLVLRISRDLPPGLAVRPLQPVRYILIAAPDYLAQAGVPQHPSGLAAHQFILFGYGEFGGDWLLRSASGEKVKVQVEPRMTVNNSLAMLTIAEQGCGISLLPDYIAADSLASGKVQQLLNDWEFEHSYAPRNIVAAWHPTRHLPLKARVFIDYLSAHPYHQTHQNNQTEV</sequence>
<keyword evidence="7" id="KW-1185">Reference proteome</keyword>
<proteinExistence type="inferred from homology"/>
<dbReference type="InterPro" id="IPR005119">
    <property type="entry name" value="LysR_subst-bd"/>
</dbReference>
<dbReference type="PANTHER" id="PTHR30537">
    <property type="entry name" value="HTH-TYPE TRANSCRIPTIONAL REGULATOR"/>
    <property type="match status" value="1"/>
</dbReference>
<comment type="similarity">
    <text evidence="1">Belongs to the LysR transcriptional regulatory family.</text>
</comment>
<keyword evidence="3" id="KW-0238">DNA-binding</keyword>
<dbReference type="PRINTS" id="PR00039">
    <property type="entry name" value="HTHLYSR"/>
</dbReference>
<dbReference type="SUPFAM" id="SSF53850">
    <property type="entry name" value="Periplasmic binding protein-like II"/>
    <property type="match status" value="1"/>
</dbReference>
<dbReference type="SUPFAM" id="SSF46785">
    <property type="entry name" value="Winged helix' DNA-binding domain"/>
    <property type="match status" value="1"/>
</dbReference>
<evidence type="ECO:0000259" key="5">
    <source>
        <dbReference type="PROSITE" id="PS50931"/>
    </source>
</evidence>
<evidence type="ECO:0000313" key="6">
    <source>
        <dbReference type="EMBL" id="GGX39743.1"/>
    </source>
</evidence>
<dbReference type="InterPro" id="IPR058163">
    <property type="entry name" value="LysR-type_TF_proteobact-type"/>
</dbReference>
<keyword evidence="4" id="KW-0804">Transcription</keyword>
<dbReference type="InterPro" id="IPR036388">
    <property type="entry name" value="WH-like_DNA-bd_sf"/>
</dbReference>
<accession>A0ABQ2XYP8</accession>
<evidence type="ECO:0000313" key="7">
    <source>
        <dbReference type="Proteomes" id="UP000653343"/>
    </source>
</evidence>
<dbReference type="PROSITE" id="PS50931">
    <property type="entry name" value="HTH_LYSR"/>
    <property type="match status" value="1"/>
</dbReference>
<keyword evidence="2" id="KW-0805">Transcription regulation</keyword>
<dbReference type="PANTHER" id="PTHR30537:SF5">
    <property type="entry name" value="HTH-TYPE TRANSCRIPTIONAL ACTIVATOR TTDR-RELATED"/>
    <property type="match status" value="1"/>
</dbReference>
<evidence type="ECO:0000256" key="3">
    <source>
        <dbReference type="ARBA" id="ARBA00023125"/>
    </source>
</evidence>
<dbReference type="Gene3D" id="1.10.10.10">
    <property type="entry name" value="Winged helix-like DNA-binding domain superfamily/Winged helix DNA-binding domain"/>
    <property type="match status" value="1"/>
</dbReference>
<dbReference type="CDD" id="cd08422">
    <property type="entry name" value="PBP2_CrgA_like"/>
    <property type="match status" value="1"/>
</dbReference>
<evidence type="ECO:0000256" key="1">
    <source>
        <dbReference type="ARBA" id="ARBA00009437"/>
    </source>
</evidence>
<name>A0ABQ2XYP8_9BURK</name>
<dbReference type="InterPro" id="IPR000847">
    <property type="entry name" value="LysR_HTH_N"/>
</dbReference>